<dbReference type="Proteomes" id="UP000584867">
    <property type="component" value="Unassembled WGS sequence"/>
</dbReference>
<sequence length="179" mass="19933">MRVAKDAECADNFDAKMPGFLSTESLIDEQQAASMNVRQRNGFALSGIKLGVKAQSGGARITNFQPIGSALDPTSDTLWGERNKQLLSDGYGDDNRAIELRKDIDILDEHQIVQGTCIGNDDHLVRLCGSRSFKESVGSLYILLEIFDRKIEIDPMLPEQFVDLHAGFISQHRADFTFR</sequence>
<accession>A0A7W7ZRK1</accession>
<protein>
    <submittedName>
        <fullName evidence="1">Uncharacterized protein</fullName>
    </submittedName>
</protein>
<name>A0A7W7ZRK1_9BACT</name>
<dbReference type="AlphaFoldDB" id="A0A7W7ZRK1"/>
<comment type="caution">
    <text evidence="1">The sequence shown here is derived from an EMBL/GenBank/DDBJ whole genome shotgun (WGS) entry which is preliminary data.</text>
</comment>
<evidence type="ECO:0000313" key="1">
    <source>
        <dbReference type="EMBL" id="MBB5064498.1"/>
    </source>
</evidence>
<reference evidence="1 2" key="1">
    <citation type="submission" date="2020-08" db="EMBL/GenBank/DDBJ databases">
        <title>Genomic Encyclopedia of Type Strains, Phase IV (KMG-V): Genome sequencing to study the core and pangenomes of soil and plant-associated prokaryotes.</title>
        <authorList>
            <person name="Whitman W."/>
        </authorList>
    </citation>
    <scope>NUCLEOTIDE SEQUENCE [LARGE SCALE GENOMIC DNA]</scope>
    <source>
        <strain evidence="1 2">X5P3</strain>
    </source>
</reference>
<dbReference type="EMBL" id="JACHIO010000011">
    <property type="protein sequence ID" value="MBB5064498.1"/>
    <property type="molecule type" value="Genomic_DNA"/>
</dbReference>
<evidence type="ECO:0000313" key="2">
    <source>
        <dbReference type="Proteomes" id="UP000584867"/>
    </source>
</evidence>
<organism evidence="1 2">
    <name type="scientific">Granulicella mallensis</name>
    <dbReference type="NCBI Taxonomy" id="940614"/>
    <lineage>
        <taxon>Bacteria</taxon>
        <taxon>Pseudomonadati</taxon>
        <taxon>Acidobacteriota</taxon>
        <taxon>Terriglobia</taxon>
        <taxon>Terriglobales</taxon>
        <taxon>Acidobacteriaceae</taxon>
        <taxon>Granulicella</taxon>
    </lineage>
</organism>
<proteinExistence type="predicted"/>
<gene>
    <name evidence="1" type="ORF">HDF15_002856</name>
</gene>